<feature type="compositionally biased region" description="Basic residues" evidence="1">
    <location>
        <begin position="72"/>
        <end position="96"/>
    </location>
</feature>
<accession>A0A1D1XT41</accession>
<name>A0A1D1XT41_9ARAE</name>
<protein>
    <submittedName>
        <fullName evidence="3">AMP deaminase</fullName>
    </submittedName>
</protein>
<reference evidence="3" key="1">
    <citation type="submission" date="2015-07" db="EMBL/GenBank/DDBJ databases">
        <title>Transcriptome Assembly of Anthurium amnicola.</title>
        <authorList>
            <person name="Suzuki J."/>
        </authorList>
    </citation>
    <scope>NUCLEOTIDE SEQUENCE</scope>
</reference>
<proteinExistence type="predicted"/>
<feature type="transmembrane region" description="Helical" evidence="2">
    <location>
        <begin position="6"/>
        <end position="26"/>
    </location>
</feature>
<keyword evidence="2" id="KW-0472">Membrane</keyword>
<evidence type="ECO:0000256" key="1">
    <source>
        <dbReference type="SAM" id="MobiDB-lite"/>
    </source>
</evidence>
<keyword evidence="2" id="KW-0812">Transmembrane</keyword>
<keyword evidence="2" id="KW-1133">Transmembrane helix</keyword>
<feature type="non-terminal residue" evidence="3">
    <location>
        <position position="114"/>
    </location>
</feature>
<sequence>MDAYAVHLAMAALVGASIVAFSAYFMHRKTLTQVLDFARAERERGRGRGRPRDAPGDDGAGSDWDAEPPLPSHHKRRGHPQHHHSRRGPAPRHRRGSASLPDEPAAPFRGLEDG</sequence>
<feature type="region of interest" description="Disordered" evidence="1">
    <location>
        <begin position="42"/>
        <end position="114"/>
    </location>
</feature>
<evidence type="ECO:0000256" key="2">
    <source>
        <dbReference type="SAM" id="Phobius"/>
    </source>
</evidence>
<feature type="compositionally biased region" description="Basic and acidic residues" evidence="1">
    <location>
        <begin position="42"/>
        <end position="55"/>
    </location>
</feature>
<organism evidence="3">
    <name type="scientific">Anthurium amnicola</name>
    <dbReference type="NCBI Taxonomy" id="1678845"/>
    <lineage>
        <taxon>Eukaryota</taxon>
        <taxon>Viridiplantae</taxon>
        <taxon>Streptophyta</taxon>
        <taxon>Embryophyta</taxon>
        <taxon>Tracheophyta</taxon>
        <taxon>Spermatophyta</taxon>
        <taxon>Magnoliopsida</taxon>
        <taxon>Liliopsida</taxon>
        <taxon>Araceae</taxon>
        <taxon>Pothoideae</taxon>
        <taxon>Potheae</taxon>
        <taxon>Anthurium</taxon>
    </lineage>
</organism>
<evidence type="ECO:0000313" key="3">
    <source>
        <dbReference type="EMBL" id="JAT45554.1"/>
    </source>
</evidence>
<dbReference type="EMBL" id="GDJX01022382">
    <property type="protein sequence ID" value="JAT45554.1"/>
    <property type="molecule type" value="Transcribed_RNA"/>
</dbReference>
<gene>
    <name evidence="3" type="primary">AMPD_0</name>
    <name evidence="3" type="ORF">g.155276</name>
</gene>
<dbReference type="AlphaFoldDB" id="A0A1D1XT41"/>